<name>A0A2M8PI18_9CHLR</name>
<accession>A0A2M8PI18</accession>
<dbReference type="SMART" id="SM00382">
    <property type="entry name" value="AAA"/>
    <property type="match status" value="2"/>
</dbReference>
<dbReference type="InterPro" id="IPR050107">
    <property type="entry name" value="ABC_carbohydrate_import_ATPase"/>
</dbReference>
<comment type="caution">
    <text evidence="10">The sequence shown here is derived from an EMBL/GenBank/DDBJ whole genome shotgun (WGS) entry which is preliminary data.</text>
</comment>
<proteinExistence type="predicted"/>
<evidence type="ECO:0000313" key="10">
    <source>
        <dbReference type="EMBL" id="PJF37199.1"/>
    </source>
</evidence>
<keyword evidence="3" id="KW-1003">Cell membrane</keyword>
<comment type="subcellular location">
    <subcellularLocation>
        <location evidence="1">Cell membrane</location>
        <topology evidence="1">Peripheral membrane protein</topology>
    </subcellularLocation>
</comment>
<protein>
    <submittedName>
        <fullName evidence="10">ABC transporter ATP-binding protein</fullName>
    </submittedName>
</protein>
<evidence type="ECO:0000256" key="8">
    <source>
        <dbReference type="ARBA" id="ARBA00023136"/>
    </source>
</evidence>
<feature type="domain" description="ABC transporter" evidence="9">
    <location>
        <begin position="258"/>
        <end position="502"/>
    </location>
</feature>
<evidence type="ECO:0000256" key="6">
    <source>
        <dbReference type="ARBA" id="ARBA00022840"/>
    </source>
</evidence>
<keyword evidence="8" id="KW-0472">Membrane</keyword>
<keyword evidence="6 10" id="KW-0067">ATP-binding</keyword>
<dbReference type="InterPro" id="IPR003439">
    <property type="entry name" value="ABC_transporter-like_ATP-bd"/>
</dbReference>
<feature type="domain" description="ABC transporter" evidence="9">
    <location>
        <begin position="5"/>
        <end position="241"/>
    </location>
</feature>
<dbReference type="InterPro" id="IPR027417">
    <property type="entry name" value="P-loop_NTPase"/>
</dbReference>
<dbReference type="CDD" id="cd03215">
    <property type="entry name" value="ABC_Carb_Monos_II"/>
    <property type="match status" value="1"/>
</dbReference>
<reference evidence="10 11" key="1">
    <citation type="submission" date="2017-11" db="EMBL/GenBank/DDBJ databases">
        <title>Evolution of Phototrophy in the Chloroflexi Phylum Driven by Horizontal Gene Transfer.</title>
        <authorList>
            <person name="Ward L.M."/>
            <person name="Hemp J."/>
            <person name="Shih P.M."/>
            <person name="Mcglynn S.E."/>
            <person name="Fischer W."/>
        </authorList>
    </citation>
    <scope>NUCLEOTIDE SEQUENCE [LARGE SCALE GENOMIC DNA]</scope>
    <source>
        <strain evidence="10">JP3_13</strain>
    </source>
</reference>
<dbReference type="FunFam" id="3.40.50.300:FF:000127">
    <property type="entry name" value="Ribose import ATP-binding protein RbsA"/>
    <property type="match status" value="1"/>
</dbReference>
<dbReference type="SUPFAM" id="SSF52540">
    <property type="entry name" value="P-loop containing nucleoside triphosphate hydrolases"/>
    <property type="match status" value="2"/>
</dbReference>
<dbReference type="Pfam" id="PF00005">
    <property type="entry name" value="ABC_tran"/>
    <property type="match status" value="2"/>
</dbReference>
<dbReference type="Gene3D" id="3.40.50.300">
    <property type="entry name" value="P-loop containing nucleotide triphosphate hydrolases"/>
    <property type="match status" value="2"/>
</dbReference>
<evidence type="ECO:0000256" key="3">
    <source>
        <dbReference type="ARBA" id="ARBA00022475"/>
    </source>
</evidence>
<dbReference type="InterPro" id="IPR003593">
    <property type="entry name" value="AAA+_ATPase"/>
</dbReference>
<evidence type="ECO:0000313" key="11">
    <source>
        <dbReference type="Proteomes" id="UP000229681"/>
    </source>
</evidence>
<evidence type="ECO:0000259" key="9">
    <source>
        <dbReference type="PROSITE" id="PS50893"/>
    </source>
</evidence>
<dbReference type="PROSITE" id="PS50893">
    <property type="entry name" value="ABC_TRANSPORTER_2"/>
    <property type="match status" value="2"/>
</dbReference>
<evidence type="ECO:0000256" key="7">
    <source>
        <dbReference type="ARBA" id="ARBA00022967"/>
    </source>
</evidence>
<keyword evidence="7" id="KW-1278">Translocase</keyword>
<dbReference type="CDD" id="cd03216">
    <property type="entry name" value="ABC_Carb_Monos_I"/>
    <property type="match status" value="1"/>
</dbReference>
<evidence type="ECO:0000256" key="4">
    <source>
        <dbReference type="ARBA" id="ARBA00022737"/>
    </source>
</evidence>
<dbReference type="PANTHER" id="PTHR43790">
    <property type="entry name" value="CARBOHYDRATE TRANSPORT ATP-BINDING PROTEIN MG119-RELATED"/>
    <property type="match status" value="1"/>
</dbReference>
<dbReference type="EMBL" id="PGTM01000010">
    <property type="protein sequence ID" value="PJF37199.1"/>
    <property type="molecule type" value="Genomic_DNA"/>
</dbReference>
<evidence type="ECO:0000256" key="2">
    <source>
        <dbReference type="ARBA" id="ARBA00022448"/>
    </source>
</evidence>
<dbReference type="PANTHER" id="PTHR43790:SF4">
    <property type="entry name" value="GUANOSINE IMPORT ATP-BINDING PROTEIN NUPO"/>
    <property type="match status" value="1"/>
</dbReference>
<keyword evidence="5" id="KW-0547">Nucleotide-binding</keyword>
<dbReference type="Proteomes" id="UP000229681">
    <property type="component" value="Unassembled WGS sequence"/>
</dbReference>
<dbReference type="PROSITE" id="PS00211">
    <property type="entry name" value="ABC_TRANSPORTER_1"/>
    <property type="match status" value="1"/>
</dbReference>
<gene>
    <name evidence="10" type="ORF">CUN49_01430</name>
</gene>
<dbReference type="GO" id="GO:0016887">
    <property type="term" value="F:ATP hydrolysis activity"/>
    <property type="evidence" value="ECO:0007669"/>
    <property type="project" value="InterPro"/>
</dbReference>
<dbReference type="InterPro" id="IPR017871">
    <property type="entry name" value="ABC_transporter-like_CS"/>
</dbReference>
<keyword evidence="4" id="KW-0677">Repeat</keyword>
<dbReference type="GO" id="GO:0005524">
    <property type="term" value="F:ATP binding"/>
    <property type="evidence" value="ECO:0007669"/>
    <property type="project" value="UniProtKB-KW"/>
</dbReference>
<dbReference type="AlphaFoldDB" id="A0A2M8PI18"/>
<dbReference type="GO" id="GO:0005886">
    <property type="term" value="C:plasma membrane"/>
    <property type="evidence" value="ECO:0007669"/>
    <property type="project" value="UniProtKB-SubCell"/>
</dbReference>
<evidence type="ECO:0000256" key="1">
    <source>
        <dbReference type="ARBA" id="ARBA00004202"/>
    </source>
</evidence>
<evidence type="ECO:0000256" key="5">
    <source>
        <dbReference type="ARBA" id="ARBA00022741"/>
    </source>
</evidence>
<sequence>MPTRLQTRDISKVYPNGVRANDRISIAVAAGQVHAIVGENGAGKSTLMKILYGMERPTEGEILLDGERVQFHSPQDAIRRGIGMVHQNFMLVPSFTVAQNVVLNAEPTRLGALDVPTANARVQALAARYGLPIAPELRVAEIPVGMKQRVEILKALYRGAEILILDEPTAVLTPSETRELFGAMRELAASGKSVLFISHKLREVLAVSDQVTVLRDGRLIDSLPTSQCTERHLATLMVGREVFMNVQKPPLQRGAPILKVDELTVRLPNGKVALDRISFRLHSGEILGVAGVEGNGQTELAESLAGLRAFESGKVTLCDRPLPNGDPRAAREAGVAHIPEDRLKNGSALELSIAENLIVDRYYKPPFSAHGSLNLRAIRQNAQRLIERFNIVARSPETPLGALSGGNMQKVVLARELSAAPRLLIAAQPTRGVDIGAIEFIHAQLIAARAHGVAILLISADLSEVLRLSDRLIVLYNGQIVAHFEEPSAVSEEELGLYMLGSKRMA</sequence>
<keyword evidence="2" id="KW-0813">Transport</keyword>
<organism evidence="10 11">
    <name type="scientific">Candidatus Thermofonsia Clade 1 bacterium</name>
    <dbReference type="NCBI Taxonomy" id="2364210"/>
    <lineage>
        <taxon>Bacteria</taxon>
        <taxon>Bacillati</taxon>
        <taxon>Chloroflexota</taxon>
        <taxon>Candidatus Thermofontia</taxon>
        <taxon>Candidatus Thermofonsia Clade 1</taxon>
    </lineage>
</organism>